<accession>A0AA87ZQT6</accession>
<name>A0AA87ZQT6_FICCA</name>
<proteinExistence type="predicted"/>
<evidence type="ECO:0000313" key="1">
    <source>
        <dbReference type="EMBL" id="GMN38537.1"/>
    </source>
</evidence>
<reference evidence="1" key="1">
    <citation type="submission" date="2023-07" db="EMBL/GenBank/DDBJ databases">
        <title>draft genome sequence of fig (Ficus carica).</title>
        <authorList>
            <person name="Takahashi T."/>
            <person name="Nishimura K."/>
        </authorList>
    </citation>
    <scope>NUCLEOTIDE SEQUENCE</scope>
</reference>
<organism evidence="1 2">
    <name type="scientific">Ficus carica</name>
    <name type="common">Common fig</name>
    <dbReference type="NCBI Taxonomy" id="3494"/>
    <lineage>
        <taxon>Eukaryota</taxon>
        <taxon>Viridiplantae</taxon>
        <taxon>Streptophyta</taxon>
        <taxon>Embryophyta</taxon>
        <taxon>Tracheophyta</taxon>
        <taxon>Spermatophyta</taxon>
        <taxon>Magnoliopsida</taxon>
        <taxon>eudicotyledons</taxon>
        <taxon>Gunneridae</taxon>
        <taxon>Pentapetalae</taxon>
        <taxon>rosids</taxon>
        <taxon>fabids</taxon>
        <taxon>Rosales</taxon>
        <taxon>Moraceae</taxon>
        <taxon>Ficeae</taxon>
        <taxon>Ficus</taxon>
    </lineage>
</organism>
<dbReference type="EMBL" id="BTGU01000008">
    <property type="protein sequence ID" value="GMN38537.1"/>
    <property type="molecule type" value="Genomic_DNA"/>
</dbReference>
<keyword evidence="2" id="KW-1185">Reference proteome</keyword>
<evidence type="ECO:0000313" key="2">
    <source>
        <dbReference type="Proteomes" id="UP001187192"/>
    </source>
</evidence>
<gene>
    <name evidence="1" type="ORF">TIFTF001_007775</name>
</gene>
<dbReference type="AlphaFoldDB" id="A0AA87ZQT6"/>
<dbReference type="Proteomes" id="UP001187192">
    <property type="component" value="Unassembled WGS sequence"/>
</dbReference>
<comment type="caution">
    <text evidence="1">The sequence shown here is derived from an EMBL/GenBank/DDBJ whole genome shotgun (WGS) entry which is preliminary data.</text>
</comment>
<sequence>MEKRPPLAKGAAFYRHAIQGLREKFCPGDPPLQMVNHLDTRGWKAGDKARESHRLAGAGGSGSVWAWSEI</sequence>
<protein>
    <submittedName>
        <fullName evidence="1">Uncharacterized protein</fullName>
    </submittedName>
</protein>